<reference evidence="2" key="1">
    <citation type="submission" date="2022-01" db="EMBL/GenBank/DDBJ databases">
        <authorList>
            <person name="King R."/>
        </authorList>
    </citation>
    <scope>NUCLEOTIDE SEQUENCE</scope>
</reference>
<dbReference type="Proteomes" id="UP001152799">
    <property type="component" value="Chromosome 10"/>
</dbReference>
<name>A0A9N9QEN0_9CUCU</name>
<sequence length="195" mass="21930">MSKRTKLILERARNAFNDSNTKDEKCESPGPCSTKSKNLPSLHLNNSSFCANEDENMIVEIPWEKCQYNEQTPIIVEETVDTIISNVTPAREIIPGCEKMHSETMLTNTDDGIPIEYSAVPSLTNVTPTKYFDFSDNGSSDEYVPSSSSDDNSSVSDEDSDYVDKKNRCQKKRCISEATEPEVLNMSPETRNRRV</sequence>
<evidence type="ECO:0000256" key="1">
    <source>
        <dbReference type="SAM" id="MobiDB-lite"/>
    </source>
</evidence>
<protein>
    <submittedName>
        <fullName evidence="2">Uncharacterized protein</fullName>
    </submittedName>
</protein>
<feature type="region of interest" description="Disordered" evidence="1">
    <location>
        <begin position="137"/>
        <end position="195"/>
    </location>
</feature>
<gene>
    <name evidence="2" type="ORF">CEUTPL_LOCUS2196</name>
</gene>
<dbReference type="AlphaFoldDB" id="A0A9N9QEN0"/>
<evidence type="ECO:0000313" key="3">
    <source>
        <dbReference type="Proteomes" id="UP001152799"/>
    </source>
</evidence>
<feature type="compositionally biased region" description="Low complexity" evidence="1">
    <location>
        <begin position="140"/>
        <end position="155"/>
    </location>
</feature>
<proteinExistence type="predicted"/>
<organism evidence="2 3">
    <name type="scientific">Ceutorhynchus assimilis</name>
    <name type="common">cabbage seed weevil</name>
    <dbReference type="NCBI Taxonomy" id="467358"/>
    <lineage>
        <taxon>Eukaryota</taxon>
        <taxon>Metazoa</taxon>
        <taxon>Ecdysozoa</taxon>
        <taxon>Arthropoda</taxon>
        <taxon>Hexapoda</taxon>
        <taxon>Insecta</taxon>
        <taxon>Pterygota</taxon>
        <taxon>Neoptera</taxon>
        <taxon>Endopterygota</taxon>
        <taxon>Coleoptera</taxon>
        <taxon>Polyphaga</taxon>
        <taxon>Cucujiformia</taxon>
        <taxon>Curculionidae</taxon>
        <taxon>Ceutorhynchinae</taxon>
        <taxon>Ceutorhynchus</taxon>
    </lineage>
</organism>
<accession>A0A9N9QEN0</accession>
<keyword evidence="3" id="KW-1185">Reference proteome</keyword>
<evidence type="ECO:0000313" key="2">
    <source>
        <dbReference type="EMBL" id="CAG9761493.1"/>
    </source>
</evidence>
<dbReference type="EMBL" id="OU892286">
    <property type="protein sequence ID" value="CAG9761493.1"/>
    <property type="molecule type" value="Genomic_DNA"/>
</dbReference>
<feature type="region of interest" description="Disordered" evidence="1">
    <location>
        <begin position="12"/>
        <end position="34"/>
    </location>
</feature>